<evidence type="ECO:0000256" key="1">
    <source>
        <dbReference type="SAM" id="MobiDB-lite"/>
    </source>
</evidence>
<gene>
    <name evidence="2" type="ORF">OPV22_020742</name>
</gene>
<keyword evidence="3" id="KW-1185">Reference proteome</keyword>
<dbReference type="Proteomes" id="UP001222027">
    <property type="component" value="Unassembled WGS sequence"/>
</dbReference>
<organism evidence="2 3">
    <name type="scientific">Ensete ventricosum</name>
    <name type="common">Abyssinian banana</name>
    <name type="synonym">Musa ensete</name>
    <dbReference type="NCBI Taxonomy" id="4639"/>
    <lineage>
        <taxon>Eukaryota</taxon>
        <taxon>Viridiplantae</taxon>
        <taxon>Streptophyta</taxon>
        <taxon>Embryophyta</taxon>
        <taxon>Tracheophyta</taxon>
        <taxon>Spermatophyta</taxon>
        <taxon>Magnoliopsida</taxon>
        <taxon>Liliopsida</taxon>
        <taxon>Zingiberales</taxon>
        <taxon>Musaceae</taxon>
        <taxon>Ensete</taxon>
    </lineage>
</organism>
<accession>A0AAV8QH50</accession>
<dbReference type="EMBL" id="JAQQAF010000006">
    <property type="protein sequence ID" value="KAJ8477015.1"/>
    <property type="molecule type" value="Genomic_DNA"/>
</dbReference>
<dbReference type="AlphaFoldDB" id="A0AAV8QH50"/>
<feature type="region of interest" description="Disordered" evidence="1">
    <location>
        <begin position="1"/>
        <end position="23"/>
    </location>
</feature>
<reference evidence="2 3" key="1">
    <citation type="submission" date="2022-12" db="EMBL/GenBank/DDBJ databases">
        <title>Chromosome-scale assembly of the Ensete ventricosum genome.</title>
        <authorList>
            <person name="Dussert Y."/>
            <person name="Stocks J."/>
            <person name="Wendawek A."/>
            <person name="Woldeyes F."/>
            <person name="Nichols R.A."/>
            <person name="Borrell J.S."/>
        </authorList>
    </citation>
    <scope>NUCLEOTIDE SEQUENCE [LARGE SCALE GENOMIC DNA]</scope>
    <source>
        <strain evidence="3">cv. Maze</strain>
        <tissue evidence="2">Seeds</tissue>
    </source>
</reference>
<name>A0AAV8QH50_ENSVE</name>
<evidence type="ECO:0000313" key="3">
    <source>
        <dbReference type="Proteomes" id="UP001222027"/>
    </source>
</evidence>
<dbReference type="PANTHER" id="PTHR48204">
    <property type="entry name" value="OS07G0265100 PROTEIN"/>
    <property type="match status" value="1"/>
</dbReference>
<sequence length="195" mass="21286">MRGREDGDYGGQEKAVSCRRATHHRPARISMTTDGLSIRQPGLESYHFKLDGIRPSLSLFWFCSLAGRSDNGDGIVGAVHRATVPDSAAYEAPVVRQALRFDEWKDPSEEALAGGRGMFCILPIAKSLLNVASLSISLAADFVIKALKSPNQLSRQELHANLCGQFHKLALNMQGWNRGKITESCEKTLGFQGSA</sequence>
<comment type="caution">
    <text evidence="2">The sequence shown here is derived from an EMBL/GenBank/DDBJ whole genome shotgun (WGS) entry which is preliminary data.</text>
</comment>
<evidence type="ECO:0000313" key="2">
    <source>
        <dbReference type="EMBL" id="KAJ8477015.1"/>
    </source>
</evidence>
<dbReference type="PANTHER" id="PTHR48204:SF1">
    <property type="entry name" value="OS07G0265100 PROTEIN"/>
    <property type="match status" value="1"/>
</dbReference>
<protein>
    <submittedName>
        <fullName evidence="2">Uncharacterized protein</fullName>
    </submittedName>
</protein>
<proteinExistence type="predicted"/>